<evidence type="ECO:0000256" key="3">
    <source>
        <dbReference type="ARBA" id="ARBA00022833"/>
    </source>
</evidence>
<evidence type="ECO:0000256" key="1">
    <source>
        <dbReference type="ARBA" id="ARBA00022723"/>
    </source>
</evidence>
<evidence type="ECO:0000259" key="6">
    <source>
        <dbReference type="PROSITE" id="PS50119"/>
    </source>
</evidence>
<keyword evidence="3" id="KW-0862">Zinc</keyword>
<organism evidence="7 8">
    <name type="scientific">Ziziphus jujuba var. spinosa</name>
    <dbReference type="NCBI Taxonomy" id="714518"/>
    <lineage>
        <taxon>Eukaryota</taxon>
        <taxon>Viridiplantae</taxon>
        <taxon>Streptophyta</taxon>
        <taxon>Embryophyta</taxon>
        <taxon>Tracheophyta</taxon>
        <taxon>Spermatophyta</taxon>
        <taxon>Magnoliopsida</taxon>
        <taxon>eudicotyledons</taxon>
        <taxon>Gunneridae</taxon>
        <taxon>Pentapetalae</taxon>
        <taxon>rosids</taxon>
        <taxon>fabids</taxon>
        <taxon>Rosales</taxon>
        <taxon>Rhamnaceae</taxon>
        <taxon>Paliureae</taxon>
        <taxon>Ziziphus</taxon>
    </lineage>
</organism>
<reference evidence="7" key="1">
    <citation type="journal article" date="2021" name="Front. Plant Sci.">
        <title>Chromosome-Scale Genome Assembly for Chinese Sour Jujube and Insights Into Its Genome Evolution and Domestication Signature.</title>
        <authorList>
            <person name="Shen L.-Y."/>
            <person name="Luo H."/>
            <person name="Wang X.-L."/>
            <person name="Wang X.-M."/>
            <person name="Qiu X.-J."/>
            <person name="Liu H."/>
            <person name="Zhou S.-S."/>
            <person name="Jia K.-H."/>
            <person name="Nie S."/>
            <person name="Bao Y.-T."/>
            <person name="Zhang R.-G."/>
            <person name="Yun Q.-Z."/>
            <person name="Chai Y.-H."/>
            <person name="Lu J.-Y."/>
            <person name="Li Y."/>
            <person name="Zhao S.-W."/>
            <person name="Mao J.-F."/>
            <person name="Jia S.-G."/>
            <person name="Mao Y.-M."/>
        </authorList>
    </citation>
    <scope>NUCLEOTIDE SEQUENCE</scope>
    <source>
        <strain evidence="7">AT0</strain>
        <tissue evidence="7">Leaf</tissue>
    </source>
</reference>
<dbReference type="Proteomes" id="UP000813462">
    <property type="component" value="Unassembled WGS sequence"/>
</dbReference>
<name>A0A978W1P6_ZIZJJ</name>
<comment type="caution">
    <text evidence="7">The sequence shown here is derived from an EMBL/GenBank/DDBJ whole genome shotgun (WGS) entry which is preliminary data.</text>
</comment>
<feature type="domain" description="B box-type" evidence="6">
    <location>
        <begin position="55"/>
        <end position="101"/>
    </location>
</feature>
<gene>
    <name evidence="7" type="ORF">FEM48_Zijuj01G0140400</name>
</gene>
<keyword evidence="1" id="KW-0479">Metal-binding</keyword>
<evidence type="ECO:0000256" key="5">
    <source>
        <dbReference type="SAM" id="MobiDB-lite"/>
    </source>
</evidence>
<dbReference type="EMBL" id="JAEACU010000001">
    <property type="protein sequence ID" value="KAH7545880.1"/>
    <property type="molecule type" value="Genomic_DNA"/>
</dbReference>
<dbReference type="SMART" id="SM00336">
    <property type="entry name" value="BBOX"/>
    <property type="match status" value="1"/>
</dbReference>
<dbReference type="Pfam" id="PF00643">
    <property type="entry name" value="zf-B_box"/>
    <property type="match status" value="1"/>
</dbReference>
<dbReference type="PROSITE" id="PS50119">
    <property type="entry name" value="ZF_BBOX"/>
    <property type="match status" value="1"/>
</dbReference>
<dbReference type="PANTHER" id="PTHR31717:SF60">
    <property type="entry name" value="B-BOX TYPE ZINC FINGER FAMILY PROTEIN"/>
    <property type="match status" value="1"/>
</dbReference>
<sequence>MGLPKYPTSISDVWLVPSDVEQNWVGAEASEAYLIPTQRITTDLLREIPGCVGSEKVMKCELCDSVAKMYCESDQASLCWDCDAQVHGANFLVAKHSRTLLCHVCQSLTPWNGTGRKLGPTVSVCENCVNRLKQNEAINQARNQRNGEEDDDEDEDEDHVEDHLEDDDDEDDDNSDGDDDDDGDDDGDGDGDGDGDEGDEENQVVPWSSTPPPPVSSSSTSEECPNRLCSGEESHSKWKAAFTEFCAQAVKEQIGNAEVERIDITTTFKAEQQRLGPFSLCLSELRKPS</sequence>
<proteinExistence type="predicted"/>
<evidence type="ECO:0000256" key="2">
    <source>
        <dbReference type="ARBA" id="ARBA00022771"/>
    </source>
</evidence>
<accession>A0A978W1P6</accession>
<feature type="region of interest" description="Disordered" evidence="5">
    <location>
        <begin position="139"/>
        <end position="233"/>
    </location>
</feature>
<dbReference type="CDD" id="cd19821">
    <property type="entry name" value="Bbox1_BBX-like"/>
    <property type="match status" value="1"/>
</dbReference>
<evidence type="ECO:0000313" key="8">
    <source>
        <dbReference type="Proteomes" id="UP000813462"/>
    </source>
</evidence>
<dbReference type="PANTHER" id="PTHR31717">
    <property type="entry name" value="ZINC FINGER PROTEIN CONSTANS-LIKE 10"/>
    <property type="match status" value="1"/>
</dbReference>
<dbReference type="InterPro" id="IPR049808">
    <property type="entry name" value="CONSTANS-like_Bbox1"/>
</dbReference>
<keyword evidence="2 4" id="KW-0863">Zinc-finger</keyword>
<dbReference type="InterPro" id="IPR000315">
    <property type="entry name" value="Znf_B-box"/>
</dbReference>
<feature type="compositionally biased region" description="Acidic residues" evidence="5">
    <location>
        <begin position="148"/>
        <end position="202"/>
    </location>
</feature>
<protein>
    <recommendedName>
        <fullName evidence="6">B box-type domain-containing protein</fullName>
    </recommendedName>
</protein>
<dbReference type="AlphaFoldDB" id="A0A978W1P6"/>
<evidence type="ECO:0000256" key="4">
    <source>
        <dbReference type="PROSITE-ProRule" id="PRU00024"/>
    </source>
</evidence>
<evidence type="ECO:0000313" key="7">
    <source>
        <dbReference type="EMBL" id="KAH7545880.1"/>
    </source>
</evidence>
<dbReference type="GO" id="GO:0008270">
    <property type="term" value="F:zinc ion binding"/>
    <property type="evidence" value="ECO:0007669"/>
    <property type="project" value="UniProtKB-KW"/>
</dbReference>